<gene>
    <name evidence="4" type="ORF">LZD57_13540</name>
</gene>
<accession>A0A9X1P4A0</accession>
<sequence length="216" mass="22075">MSEIRLTGPLAESGLLAAGSAPKDARLAVVCIHGRGASAADIIGLSDAFGLTDVFYVAPDAPGGAWYPAPFTQPLAANEPHLSDALGRIGSILEGLATEGFGPERTVLAGFSQGACLSLEYLARNAGSLAGVLGFSGGLIGPDAANRPETASLAGTKVFLGCSRTDPFIPALRVMETERHLAERGAEVDAVLYPEPGHSINADEIARAVALLRAIG</sequence>
<dbReference type="InterPro" id="IPR003140">
    <property type="entry name" value="PLipase/COase/thioEstase"/>
</dbReference>
<reference evidence="4" key="1">
    <citation type="submission" date="2022-01" db="EMBL/GenBank/DDBJ databases">
        <title>Jiella avicenniae sp. nov., a novel endophytic bacterium isolated from bark of Avicennia marina.</title>
        <authorList>
            <person name="Tuo L."/>
        </authorList>
    </citation>
    <scope>NUCLEOTIDE SEQUENCE</scope>
    <source>
        <strain evidence="4">CBK1P-4</strain>
    </source>
</reference>
<evidence type="ECO:0000256" key="1">
    <source>
        <dbReference type="ARBA" id="ARBA00006499"/>
    </source>
</evidence>
<feature type="domain" description="Phospholipase/carboxylesterase/thioesterase" evidence="3">
    <location>
        <begin position="26"/>
        <end position="209"/>
    </location>
</feature>
<dbReference type="Gene3D" id="3.40.50.1820">
    <property type="entry name" value="alpha/beta hydrolase"/>
    <property type="match status" value="1"/>
</dbReference>
<dbReference type="RefSeq" id="WP_233720017.1">
    <property type="nucleotide sequence ID" value="NZ_JAJUWU010000013.1"/>
</dbReference>
<dbReference type="GO" id="GO:0016787">
    <property type="term" value="F:hydrolase activity"/>
    <property type="evidence" value="ECO:0007669"/>
    <property type="project" value="UniProtKB-KW"/>
</dbReference>
<dbReference type="PANTHER" id="PTHR10655:SF17">
    <property type="entry name" value="LYSOPHOSPHOLIPASE-LIKE PROTEIN 1"/>
    <property type="match status" value="1"/>
</dbReference>
<evidence type="ECO:0000313" key="4">
    <source>
        <dbReference type="EMBL" id="MCE7029016.1"/>
    </source>
</evidence>
<protein>
    <submittedName>
        <fullName evidence="4">Alpha/beta hydrolase</fullName>
    </submittedName>
</protein>
<dbReference type="PANTHER" id="PTHR10655">
    <property type="entry name" value="LYSOPHOSPHOLIPASE-RELATED"/>
    <property type="match status" value="1"/>
</dbReference>
<keyword evidence="2 4" id="KW-0378">Hydrolase</keyword>
<dbReference type="InterPro" id="IPR029058">
    <property type="entry name" value="AB_hydrolase_fold"/>
</dbReference>
<dbReference type="InterPro" id="IPR050565">
    <property type="entry name" value="LYPA1-2/EST-like"/>
</dbReference>
<evidence type="ECO:0000259" key="3">
    <source>
        <dbReference type="Pfam" id="PF02230"/>
    </source>
</evidence>
<comment type="similarity">
    <text evidence="1">Belongs to the AB hydrolase superfamily. AB hydrolase 2 family.</text>
</comment>
<dbReference type="Pfam" id="PF02230">
    <property type="entry name" value="Abhydrolase_2"/>
    <property type="match status" value="1"/>
</dbReference>
<name>A0A9X1P4A0_9HYPH</name>
<dbReference type="Proteomes" id="UP001139035">
    <property type="component" value="Unassembled WGS sequence"/>
</dbReference>
<dbReference type="AlphaFoldDB" id="A0A9X1P4A0"/>
<keyword evidence="5" id="KW-1185">Reference proteome</keyword>
<evidence type="ECO:0000256" key="2">
    <source>
        <dbReference type="ARBA" id="ARBA00022801"/>
    </source>
</evidence>
<comment type="caution">
    <text evidence="4">The sequence shown here is derived from an EMBL/GenBank/DDBJ whole genome shotgun (WGS) entry which is preliminary data.</text>
</comment>
<evidence type="ECO:0000313" key="5">
    <source>
        <dbReference type="Proteomes" id="UP001139035"/>
    </source>
</evidence>
<proteinExistence type="inferred from homology"/>
<dbReference type="SUPFAM" id="SSF53474">
    <property type="entry name" value="alpha/beta-Hydrolases"/>
    <property type="match status" value="1"/>
</dbReference>
<dbReference type="EMBL" id="JAJUWU010000013">
    <property type="protein sequence ID" value="MCE7029016.1"/>
    <property type="molecule type" value="Genomic_DNA"/>
</dbReference>
<organism evidence="4 5">
    <name type="scientific">Jiella avicenniae</name>
    <dbReference type="NCBI Taxonomy" id="2907202"/>
    <lineage>
        <taxon>Bacteria</taxon>
        <taxon>Pseudomonadati</taxon>
        <taxon>Pseudomonadota</taxon>
        <taxon>Alphaproteobacteria</taxon>
        <taxon>Hyphomicrobiales</taxon>
        <taxon>Aurantimonadaceae</taxon>
        <taxon>Jiella</taxon>
    </lineage>
</organism>